<accession>A0A1I8FFR8</accession>
<reference evidence="3" key="1">
    <citation type="submission" date="2016-11" db="UniProtKB">
        <authorList>
            <consortium name="WormBaseParasite"/>
        </authorList>
    </citation>
    <scope>IDENTIFICATION</scope>
</reference>
<dbReference type="AlphaFoldDB" id="A0A1I8FFR8"/>
<dbReference type="GO" id="GO:0004722">
    <property type="term" value="F:protein serine/threonine phosphatase activity"/>
    <property type="evidence" value="ECO:0007669"/>
    <property type="project" value="InterPro"/>
</dbReference>
<name>A0A1I8FFR8_9PLAT</name>
<proteinExistence type="predicted"/>
<sequence>MSRPVSCPSPVLWRLSTASFHDLTELFRIGGPLPRHQLPFYGRLRLIASRYHSVETSVTLLVALKVRFPRPHHHPARHNHTSPGQITQVCLRKIRQRQRVEIFTDPVRLPTADLLWLMDSHLLVCTAAESGLLTHPGHVRPLDPHSGGWHRISRRCRHEGPDVRPAVVRPRRMTAAAGHARRARQDISETFNHSNNLTLVSRGPPSWSHGGLQLVPREECCYYLSPRLTTAYRLLCGNQAAIMEAGRLMRSNTLSCSSSRPPRRGEPQVTRRTPDYFL</sequence>
<organism evidence="2 3">
    <name type="scientific">Macrostomum lignano</name>
    <dbReference type="NCBI Taxonomy" id="282301"/>
    <lineage>
        <taxon>Eukaryota</taxon>
        <taxon>Metazoa</taxon>
        <taxon>Spiralia</taxon>
        <taxon>Lophotrochozoa</taxon>
        <taxon>Platyhelminthes</taxon>
        <taxon>Rhabditophora</taxon>
        <taxon>Macrostomorpha</taxon>
        <taxon>Macrostomida</taxon>
        <taxon>Macrostomidae</taxon>
        <taxon>Macrostomum</taxon>
    </lineage>
</organism>
<dbReference type="Proteomes" id="UP000095280">
    <property type="component" value="Unplaced"/>
</dbReference>
<dbReference type="Gene3D" id="3.60.21.10">
    <property type="match status" value="1"/>
</dbReference>
<dbReference type="InterPro" id="IPR029052">
    <property type="entry name" value="Metallo-depent_PP-like"/>
</dbReference>
<feature type="region of interest" description="Disordered" evidence="1">
    <location>
        <begin position="253"/>
        <end position="278"/>
    </location>
</feature>
<evidence type="ECO:0000256" key="1">
    <source>
        <dbReference type="SAM" id="MobiDB-lite"/>
    </source>
</evidence>
<evidence type="ECO:0000313" key="3">
    <source>
        <dbReference type="WBParaSite" id="maker-unitig_31333-snap-gene-0.1-mRNA-1"/>
    </source>
</evidence>
<evidence type="ECO:0000313" key="2">
    <source>
        <dbReference type="Proteomes" id="UP000095280"/>
    </source>
</evidence>
<dbReference type="PANTHER" id="PTHR45619">
    <property type="entry name" value="SERINE/THREONINE-PROTEIN PHOSPHATASE PP2A-RELATED"/>
    <property type="match status" value="1"/>
</dbReference>
<dbReference type="WBParaSite" id="maker-unitig_31333-snap-gene-0.1-mRNA-1">
    <property type="protein sequence ID" value="maker-unitig_31333-snap-gene-0.1-mRNA-1"/>
    <property type="gene ID" value="maker-unitig_31333-snap-gene-0.1"/>
</dbReference>
<protein>
    <submittedName>
        <fullName evidence="3">CIDE-N domain-containing protein</fullName>
    </submittedName>
</protein>
<keyword evidence="2" id="KW-1185">Reference proteome</keyword>
<dbReference type="InterPro" id="IPR047129">
    <property type="entry name" value="PPA2-like"/>
</dbReference>